<dbReference type="PANTHER" id="PTHR12350">
    <property type="entry name" value="HISTONE-LYSINE N-METHYLTRANSFERASE-RELATED"/>
    <property type="match status" value="1"/>
</dbReference>
<keyword evidence="1" id="KW-0489">Methyltransferase</keyword>
<reference evidence="6" key="1">
    <citation type="submission" date="2020-06" db="EMBL/GenBank/DDBJ databases">
        <title>A chromosome-scale genome assembly of Talaromyces rugulosus W13939.</title>
        <authorList>
            <person name="Wang B."/>
            <person name="Guo L."/>
            <person name="Ye K."/>
            <person name="Wang L."/>
        </authorList>
    </citation>
    <scope>NUCLEOTIDE SEQUENCE [LARGE SCALE GENOMIC DNA]</scope>
    <source>
        <strain evidence="6">W13939</strain>
    </source>
</reference>
<dbReference type="PROSITE" id="PS50868">
    <property type="entry name" value="POST_SET"/>
    <property type="match status" value="1"/>
</dbReference>
<feature type="region of interest" description="Disordered" evidence="3">
    <location>
        <begin position="1"/>
        <end position="28"/>
    </location>
</feature>
<name>A0A7H8QZM2_TALRU</name>
<accession>A0A7H8QZM2</accession>
<keyword evidence="2" id="KW-0808">Transferase</keyword>
<evidence type="ECO:0000256" key="2">
    <source>
        <dbReference type="ARBA" id="ARBA00022679"/>
    </source>
</evidence>
<proteinExistence type="predicted"/>
<dbReference type="InterPro" id="IPR046341">
    <property type="entry name" value="SET_dom_sf"/>
</dbReference>
<evidence type="ECO:0000256" key="1">
    <source>
        <dbReference type="ARBA" id="ARBA00022603"/>
    </source>
</evidence>
<evidence type="ECO:0000259" key="4">
    <source>
        <dbReference type="PROSITE" id="PS50868"/>
    </source>
</evidence>
<dbReference type="RefSeq" id="XP_035345728.1">
    <property type="nucleotide sequence ID" value="XM_035489835.1"/>
</dbReference>
<dbReference type="OrthoDB" id="5984008at2759"/>
<protein>
    <recommendedName>
        <fullName evidence="4">Post-SET domain-containing protein</fullName>
    </recommendedName>
</protein>
<gene>
    <name evidence="5" type="ORF">TRUGW13939_06684</name>
</gene>
<evidence type="ECO:0000313" key="6">
    <source>
        <dbReference type="Proteomes" id="UP000509510"/>
    </source>
</evidence>
<dbReference type="InterPro" id="IPR003616">
    <property type="entry name" value="Post-SET_dom"/>
</dbReference>
<dbReference type="KEGG" id="trg:TRUGW13939_06684"/>
<dbReference type="AlphaFoldDB" id="A0A7H8QZM2"/>
<dbReference type="GO" id="GO:0032259">
    <property type="term" value="P:methylation"/>
    <property type="evidence" value="ECO:0007669"/>
    <property type="project" value="UniProtKB-KW"/>
</dbReference>
<dbReference type="Gene3D" id="2.170.270.10">
    <property type="entry name" value="SET domain"/>
    <property type="match status" value="1"/>
</dbReference>
<sequence>MSPIAEPDLAQAVPLPQPGKAQSPPTHPGLIHVYRSDKAFCSGAISLVSLPPGSLFARIESDVITTVPARRYTTVQRDRTTHIELNSDLVYCNHSCNPTVVFDMGKMEVRVVDDKPLKSGDPVTFFYPSTEWEMDQPFDCTCGSPKCQKKIAGAKHMERSVLDEYWLNEHVVDLLKQDGR</sequence>
<keyword evidence="6" id="KW-1185">Reference proteome</keyword>
<organism evidence="5 6">
    <name type="scientific">Talaromyces rugulosus</name>
    <name type="common">Penicillium rugulosum</name>
    <dbReference type="NCBI Taxonomy" id="121627"/>
    <lineage>
        <taxon>Eukaryota</taxon>
        <taxon>Fungi</taxon>
        <taxon>Dikarya</taxon>
        <taxon>Ascomycota</taxon>
        <taxon>Pezizomycotina</taxon>
        <taxon>Eurotiomycetes</taxon>
        <taxon>Eurotiomycetidae</taxon>
        <taxon>Eurotiales</taxon>
        <taxon>Trichocomaceae</taxon>
        <taxon>Talaromyces</taxon>
        <taxon>Talaromyces sect. Islandici</taxon>
    </lineage>
</organism>
<evidence type="ECO:0000313" key="5">
    <source>
        <dbReference type="EMBL" id="QKX59550.1"/>
    </source>
</evidence>
<evidence type="ECO:0000256" key="3">
    <source>
        <dbReference type="SAM" id="MobiDB-lite"/>
    </source>
</evidence>
<dbReference type="Proteomes" id="UP000509510">
    <property type="component" value="Chromosome III"/>
</dbReference>
<feature type="domain" description="Post-SET" evidence="4">
    <location>
        <begin position="136"/>
        <end position="152"/>
    </location>
</feature>
<dbReference type="GO" id="GO:0008168">
    <property type="term" value="F:methyltransferase activity"/>
    <property type="evidence" value="ECO:0007669"/>
    <property type="project" value="UniProtKB-KW"/>
</dbReference>
<dbReference type="EMBL" id="CP055900">
    <property type="protein sequence ID" value="QKX59550.1"/>
    <property type="molecule type" value="Genomic_DNA"/>
</dbReference>
<dbReference type="InterPro" id="IPR053201">
    <property type="entry name" value="Flavunoidine_N-MTase"/>
</dbReference>
<dbReference type="SUPFAM" id="SSF82199">
    <property type="entry name" value="SET domain"/>
    <property type="match status" value="1"/>
</dbReference>
<dbReference type="PANTHER" id="PTHR12350:SF19">
    <property type="entry name" value="SET DOMAIN-CONTAINING PROTEIN"/>
    <property type="match status" value="1"/>
</dbReference>
<dbReference type="GeneID" id="55994179"/>